<sequence length="42" mass="4858">ASRKLSRSLKTVNAKARKKNGDLKKGYTQSRIMRDAHRMARK</sequence>
<reference evidence="2" key="1">
    <citation type="journal article" date="2014" name="Front. Microbiol.">
        <title>High frequency of phylogenetically diverse reductive dehalogenase-homologous genes in deep subseafloor sedimentary metagenomes.</title>
        <authorList>
            <person name="Kawai M."/>
            <person name="Futagami T."/>
            <person name="Toyoda A."/>
            <person name="Takaki Y."/>
            <person name="Nishi S."/>
            <person name="Hori S."/>
            <person name="Arai W."/>
            <person name="Tsubouchi T."/>
            <person name="Morono Y."/>
            <person name="Uchiyama I."/>
            <person name="Ito T."/>
            <person name="Fujiyama A."/>
            <person name="Inagaki F."/>
            <person name="Takami H."/>
        </authorList>
    </citation>
    <scope>NUCLEOTIDE SEQUENCE</scope>
    <source>
        <strain evidence="2">Expedition CK06-06</strain>
    </source>
</reference>
<accession>X1UKY7</accession>
<dbReference type="AlphaFoldDB" id="X1UKY7"/>
<name>X1UKY7_9ZZZZ</name>
<proteinExistence type="predicted"/>
<evidence type="ECO:0000313" key="2">
    <source>
        <dbReference type="EMBL" id="GAI92984.1"/>
    </source>
</evidence>
<feature type="non-terminal residue" evidence="2">
    <location>
        <position position="1"/>
    </location>
</feature>
<comment type="caution">
    <text evidence="2">The sequence shown here is derived from an EMBL/GenBank/DDBJ whole genome shotgun (WGS) entry which is preliminary data.</text>
</comment>
<feature type="region of interest" description="Disordered" evidence="1">
    <location>
        <begin position="1"/>
        <end position="42"/>
    </location>
</feature>
<evidence type="ECO:0000256" key="1">
    <source>
        <dbReference type="SAM" id="MobiDB-lite"/>
    </source>
</evidence>
<feature type="compositionally biased region" description="Basic and acidic residues" evidence="1">
    <location>
        <begin position="32"/>
        <end position="42"/>
    </location>
</feature>
<protein>
    <submittedName>
        <fullName evidence="2">Uncharacterized protein</fullName>
    </submittedName>
</protein>
<organism evidence="2">
    <name type="scientific">marine sediment metagenome</name>
    <dbReference type="NCBI Taxonomy" id="412755"/>
    <lineage>
        <taxon>unclassified sequences</taxon>
        <taxon>metagenomes</taxon>
        <taxon>ecological metagenomes</taxon>
    </lineage>
</organism>
<dbReference type="EMBL" id="BARW01021875">
    <property type="protein sequence ID" value="GAI92984.1"/>
    <property type="molecule type" value="Genomic_DNA"/>
</dbReference>
<gene>
    <name evidence="2" type="ORF">S12H4_36659</name>
</gene>